<dbReference type="GO" id="GO:0005975">
    <property type="term" value="P:carbohydrate metabolic process"/>
    <property type="evidence" value="ECO:0007669"/>
    <property type="project" value="UniProtKB-UniRule"/>
</dbReference>
<dbReference type="NCBIfam" id="TIGR01198">
    <property type="entry name" value="pgl"/>
    <property type="match status" value="1"/>
</dbReference>
<dbReference type="InterPro" id="IPR006148">
    <property type="entry name" value="Glc/Gal-6P_isomerase"/>
</dbReference>
<protein>
    <recommendedName>
        <fullName evidence="6 7">6-phosphogluconolactonase</fullName>
        <shortName evidence="7">6PGL</shortName>
        <ecNumber evidence="5 7">3.1.1.31</ecNumber>
    </recommendedName>
</protein>
<evidence type="ECO:0000256" key="3">
    <source>
        <dbReference type="ARBA" id="ARBA00004961"/>
    </source>
</evidence>
<dbReference type="SUPFAM" id="SSF100950">
    <property type="entry name" value="NagB/RpiA/CoA transferase-like"/>
    <property type="match status" value="1"/>
</dbReference>
<name>A5FY02_ACICJ</name>
<dbReference type="RefSeq" id="WP_011942119.1">
    <property type="nucleotide sequence ID" value="NC_009484.1"/>
</dbReference>
<evidence type="ECO:0000256" key="2">
    <source>
        <dbReference type="ARBA" id="ARBA00002681"/>
    </source>
</evidence>
<keyword evidence="10" id="KW-1185">Reference proteome</keyword>
<dbReference type="Gene3D" id="3.40.50.1360">
    <property type="match status" value="1"/>
</dbReference>
<dbReference type="GO" id="GO:0006098">
    <property type="term" value="P:pentose-phosphate shunt"/>
    <property type="evidence" value="ECO:0007669"/>
    <property type="project" value="UniProtKB-UniPathway"/>
</dbReference>
<comment type="function">
    <text evidence="2 7">Hydrolysis of 6-phosphogluconolactone to 6-phosphogluconate.</text>
</comment>
<evidence type="ECO:0000259" key="8">
    <source>
        <dbReference type="Pfam" id="PF01182"/>
    </source>
</evidence>
<evidence type="ECO:0000256" key="1">
    <source>
        <dbReference type="ARBA" id="ARBA00000832"/>
    </source>
</evidence>
<evidence type="ECO:0000313" key="10">
    <source>
        <dbReference type="Proteomes" id="UP000000245"/>
    </source>
</evidence>
<comment type="pathway">
    <text evidence="3 7">Carbohydrate degradation; pentose phosphate pathway; D-ribulose 5-phosphate from D-glucose 6-phosphate (oxidative stage): step 2/3.</text>
</comment>
<keyword evidence="7 9" id="KW-0378">Hydrolase</keyword>
<dbReference type="Pfam" id="PF01182">
    <property type="entry name" value="Glucosamine_iso"/>
    <property type="match status" value="1"/>
</dbReference>
<dbReference type="GO" id="GO:0017057">
    <property type="term" value="F:6-phosphogluconolactonase activity"/>
    <property type="evidence" value="ECO:0007669"/>
    <property type="project" value="UniProtKB-UniRule"/>
</dbReference>
<dbReference type="InterPro" id="IPR039104">
    <property type="entry name" value="6PGL"/>
</dbReference>
<sequence>MKPVRGELVVVPDAKAFAEYGARLFAEEAAAARGRFVAGLAGGSTPRALYERLAAAPWRDSIDWTRIDLVLGDERFVAPDDDKSNVRMIRDALTAHLPAAPRLHQVPFDGMTVDQAAAAYQQDLAEVHGAATLDPSRPFFDLCLLGMGDDGHTASLLPGQDDLLGERQRWVIPVTKGRPEARVTLTYPILESARVVVFLVSGAGKRDMLDRVLSGSDRDVPAARLRPVGRLIWLADRDAAGRWAD</sequence>
<dbReference type="EC" id="3.1.1.31" evidence="5 7"/>
<dbReference type="UniPathway" id="UPA00115">
    <property type="reaction ID" value="UER00409"/>
</dbReference>
<reference evidence="9 10" key="1">
    <citation type="submission" date="2007-05" db="EMBL/GenBank/DDBJ databases">
        <title>Complete sequence of chromosome of Acidiphilium cryptum JF-5.</title>
        <authorList>
            <consortium name="US DOE Joint Genome Institute"/>
            <person name="Copeland A."/>
            <person name="Lucas S."/>
            <person name="Lapidus A."/>
            <person name="Barry K."/>
            <person name="Detter J.C."/>
            <person name="Glavina del Rio T."/>
            <person name="Hammon N."/>
            <person name="Israni S."/>
            <person name="Dalin E."/>
            <person name="Tice H."/>
            <person name="Pitluck S."/>
            <person name="Sims D."/>
            <person name="Brettin T."/>
            <person name="Bruce D."/>
            <person name="Han C."/>
            <person name="Schmutz J."/>
            <person name="Larimer F."/>
            <person name="Land M."/>
            <person name="Hauser L."/>
            <person name="Kyrpides N."/>
            <person name="Kim E."/>
            <person name="Magnuson T."/>
            <person name="Richardson P."/>
        </authorList>
    </citation>
    <scope>NUCLEOTIDE SEQUENCE [LARGE SCALE GENOMIC DNA]</scope>
    <source>
        <strain evidence="9 10">JF-5</strain>
    </source>
</reference>
<dbReference type="STRING" id="349163.Acry_1273"/>
<evidence type="ECO:0000256" key="5">
    <source>
        <dbReference type="ARBA" id="ARBA00013198"/>
    </source>
</evidence>
<dbReference type="PANTHER" id="PTHR11054">
    <property type="entry name" value="6-PHOSPHOGLUCONOLACTONASE"/>
    <property type="match status" value="1"/>
</dbReference>
<proteinExistence type="inferred from homology"/>
<dbReference type="InterPro" id="IPR037171">
    <property type="entry name" value="NagB/RpiA_transferase-like"/>
</dbReference>
<dbReference type="eggNOG" id="COG0363">
    <property type="taxonomic scope" value="Bacteria"/>
</dbReference>
<dbReference type="HOGENOM" id="CLU_053947_2_0_5"/>
<dbReference type="CDD" id="cd01400">
    <property type="entry name" value="6PGL"/>
    <property type="match status" value="1"/>
</dbReference>
<comment type="similarity">
    <text evidence="4 7">Belongs to the glucosamine/galactosamine-6-phosphate isomerase family. 6-phosphogluconolactonase subfamily.</text>
</comment>
<evidence type="ECO:0000313" key="9">
    <source>
        <dbReference type="EMBL" id="ABQ30484.1"/>
    </source>
</evidence>
<dbReference type="InterPro" id="IPR005900">
    <property type="entry name" value="6-phosphogluconolactonase_DevB"/>
</dbReference>
<evidence type="ECO:0000256" key="6">
    <source>
        <dbReference type="ARBA" id="ARBA00020337"/>
    </source>
</evidence>
<evidence type="ECO:0000256" key="4">
    <source>
        <dbReference type="ARBA" id="ARBA00010662"/>
    </source>
</evidence>
<dbReference type="EMBL" id="CP000697">
    <property type="protein sequence ID" value="ABQ30484.1"/>
    <property type="molecule type" value="Genomic_DNA"/>
</dbReference>
<accession>A5FY02</accession>
<dbReference type="PANTHER" id="PTHR11054:SF0">
    <property type="entry name" value="6-PHOSPHOGLUCONOLACTONASE"/>
    <property type="match status" value="1"/>
</dbReference>
<feature type="domain" description="Glucosamine/galactosamine-6-phosphate isomerase" evidence="8">
    <location>
        <begin position="13"/>
        <end position="233"/>
    </location>
</feature>
<evidence type="ECO:0000256" key="7">
    <source>
        <dbReference type="RuleBase" id="RU365095"/>
    </source>
</evidence>
<dbReference type="KEGG" id="acr:Acry_1273"/>
<dbReference type="Proteomes" id="UP000000245">
    <property type="component" value="Chromosome"/>
</dbReference>
<dbReference type="AlphaFoldDB" id="A5FY02"/>
<comment type="catalytic activity">
    <reaction evidence="1 7">
        <text>6-phospho-D-glucono-1,5-lactone + H2O = 6-phospho-D-gluconate + H(+)</text>
        <dbReference type="Rhea" id="RHEA:12556"/>
        <dbReference type="ChEBI" id="CHEBI:15377"/>
        <dbReference type="ChEBI" id="CHEBI:15378"/>
        <dbReference type="ChEBI" id="CHEBI:57955"/>
        <dbReference type="ChEBI" id="CHEBI:58759"/>
        <dbReference type="EC" id="3.1.1.31"/>
    </reaction>
</comment>
<organism evidence="9 10">
    <name type="scientific">Acidiphilium cryptum (strain JF-5)</name>
    <dbReference type="NCBI Taxonomy" id="349163"/>
    <lineage>
        <taxon>Bacteria</taxon>
        <taxon>Pseudomonadati</taxon>
        <taxon>Pseudomonadota</taxon>
        <taxon>Alphaproteobacteria</taxon>
        <taxon>Acetobacterales</taxon>
        <taxon>Acidocellaceae</taxon>
        <taxon>Acidiphilium</taxon>
    </lineage>
</organism>
<gene>
    <name evidence="7" type="primary">pgl</name>
    <name evidence="9" type="ordered locus">Acry_1273</name>
</gene>